<accession>A0AC60Q2P2</accession>
<comment type="caution">
    <text evidence="1">The sequence shown here is derived from an EMBL/GenBank/DDBJ whole genome shotgun (WGS) entry which is preliminary data.</text>
</comment>
<gene>
    <name evidence="1" type="ORF">HPB47_025015</name>
</gene>
<dbReference type="Proteomes" id="UP000805193">
    <property type="component" value="Unassembled WGS sequence"/>
</dbReference>
<dbReference type="EMBL" id="JABSTQ010009574">
    <property type="protein sequence ID" value="KAG0427978.1"/>
    <property type="molecule type" value="Genomic_DNA"/>
</dbReference>
<sequence length="249" mass="27896">MIKVGRHDDPESARDFGLRFERAMGPDGFVLAVFMQLSLAFLQRCLGLRAEETRLSTTEATRFEALKTLTIVHAGAYHSHLYEVDSSDNICSRTKKEFRLCYGGMARHQTILKRAKLLPASVSLFTGDMFRGSVWFRLLGWDVPTTALQMLQFDALTLGEHEFYRGPLGVERVLKTLSEKQSAAVVLCNGDFSHESTLAGFPVLKSLVLTRGNVRVGLIGYVRDDLNETSQPGRKWGRKATLIRCCSMC</sequence>
<reference evidence="1 2" key="1">
    <citation type="journal article" date="2020" name="Cell">
        <title>Large-Scale Comparative Analyses of Tick Genomes Elucidate Their Genetic Diversity and Vector Capacities.</title>
        <authorList>
            <consortium name="Tick Genome and Microbiome Consortium (TIGMIC)"/>
            <person name="Jia N."/>
            <person name="Wang J."/>
            <person name="Shi W."/>
            <person name="Du L."/>
            <person name="Sun Y."/>
            <person name="Zhan W."/>
            <person name="Jiang J.F."/>
            <person name="Wang Q."/>
            <person name="Zhang B."/>
            <person name="Ji P."/>
            <person name="Bell-Sakyi L."/>
            <person name="Cui X.M."/>
            <person name="Yuan T.T."/>
            <person name="Jiang B.G."/>
            <person name="Yang W.F."/>
            <person name="Lam T.T."/>
            <person name="Chang Q.C."/>
            <person name="Ding S.J."/>
            <person name="Wang X.J."/>
            <person name="Zhu J.G."/>
            <person name="Ruan X.D."/>
            <person name="Zhao L."/>
            <person name="Wei J.T."/>
            <person name="Ye R.Z."/>
            <person name="Que T.C."/>
            <person name="Du C.H."/>
            <person name="Zhou Y.H."/>
            <person name="Cheng J.X."/>
            <person name="Dai P.F."/>
            <person name="Guo W.B."/>
            <person name="Han X.H."/>
            <person name="Huang E.J."/>
            <person name="Li L.F."/>
            <person name="Wei W."/>
            <person name="Gao Y.C."/>
            <person name="Liu J.Z."/>
            <person name="Shao H.Z."/>
            <person name="Wang X."/>
            <person name="Wang C.C."/>
            <person name="Yang T.C."/>
            <person name="Huo Q.B."/>
            <person name="Li W."/>
            <person name="Chen H.Y."/>
            <person name="Chen S.E."/>
            <person name="Zhou L.G."/>
            <person name="Ni X.B."/>
            <person name="Tian J.H."/>
            <person name="Sheng Y."/>
            <person name="Liu T."/>
            <person name="Pan Y.S."/>
            <person name="Xia L.Y."/>
            <person name="Li J."/>
            <person name="Zhao F."/>
            <person name="Cao W.C."/>
        </authorList>
    </citation>
    <scope>NUCLEOTIDE SEQUENCE [LARGE SCALE GENOMIC DNA]</scope>
    <source>
        <strain evidence="1">Iper-2018</strain>
    </source>
</reference>
<organism evidence="1 2">
    <name type="scientific">Ixodes persulcatus</name>
    <name type="common">Taiga tick</name>
    <dbReference type="NCBI Taxonomy" id="34615"/>
    <lineage>
        <taxon>Eukaryota</taxon>
        <taxon>Metazoa</taxon>
        <taxon>Ecdysozoa</taxon>
        <taxon>Arthropoda</taxon>
        <taxon>Chelicerata</taxon>
        <taxon>Arachnida</taxon>
        <taxon>Acari</taxon>
        <taxon>Parasitiformes</taxon>
        <taxon>Ixodida</taxon>
        <taxon>Ixodoidea</taxon>
        <taxon>Ixodidae</taxon>
        <taxon>Ixodinae</taxon>
        <taxon>Ixodes</taxon>
    </lineage>
</organism>
<protein>
    <submittedName>
        <fullName evidence="1">Uncharacterized protein</fullName>
    </submittedName>
</protein>
<evidence type="ECO:0000313" key="1">
    <source>
        <dbReference type="EMBL" id="KAG0427978.1"/>
    </source>
</evidence>
<name>A0AC60Q2P2_IXOPE</name>
<keyword evidence="2" id="KW-1185">Reference proteome</keyword>
<proteinExistence type="predicted"/>
<evidence type="ECO:0000313" key="2">
    <source>
        <dbReference type="Proteomes" id="UP000805193"/>
    </source>
</evidence>